<dbReference type="InterPro" id="IPR001789">
    <property type="entry name" value="Sig_transdc_resp-reg_receiver"/>
</dbReference>
<feature type="domain" description="PAC" evidence="18">
    <location>
        <begin position="210"/>
        <end position="261"/>
    </location>
</feature>
<sequence length="859" mass="98320">MKILLVDDEKEFLEQTRIFLEREEDRFDIKTACSVDEGLEMFEEGDFDGVVSDYQMPGKDGLDLLKILREDKESDIPFIIFTGKGREDVAIEALNLGADRYLQKGGSPKSQYGVLARAIKQEVESAQVRELKTVKNQLNRLVSETPTVIFTYEPSNPPKITFLSKNIKEGLGFEPEEFKNDFEHWKDFVHPDDLPAVEEKMQELLETGHISHEYRFKDSKGNYHWLHDKQNLLTAESGKKKVFGAWIDISRRKKAENRLKNRAKVERKVSEISSRYAGDYDFDEITDKTLADVGEVVGASRSYLFQFRENGEKMDNTHEWCAEGVSPQIDNLQDLPSDMFPWWMEKLRNGETIHIEDVSELPEEAEAEKETLESQNIKSVLVLPVFESNELAGFIGFDDCEEIGDWSDEALFALRVISTTIGNSLEKRRVEDALRERESRLQNLFDTMSEGVILTDPDGQIVEANPAAERILGLERSEIEGRNYVDPEWDIIRPDGSPMPAEEMAGPRAMREKRSIENVEMGVRQPDGSVTWIMVSASPLLREDGNLEGIVGTFVDITERKKAEGRLSLAQQFAYVGIWEYDFKDEFLYWNPECERVFGLEEGEFEGTFEAFLQYVHPEDRDFVLEENEPVFQRNRNVTLTFEYRIIRKDGETRWVRELANPVTGEDGTVDRVVGMMMDITERKKAEEGEDFLHSLLRHAMTENGQVLKPGRVYLIEYGKPMAYLLYKETLDGGGQGLCVSSEHPGIVKSEMGITSGETIWLSEEGKDEKISPRDLENLRDTIMEFVEKNGEEGIILLDGLEYLTTTNGFERALEFFHDIRGKVASKKATAIIPVSPSAFEERQIALLERYSEMVETVE</sequence>
<dbReference type="Pfam" id="PF00072">
    <property type="entry name" value="Response_reg"/>
    <property type="match status" value="1"/>
</dbReference>
<reference evidence="19 20" key="1">
    <citation type="journal article" date="2016" name="Sci. Rep.">
        <title>Metabolic traits of an uncultured archaeal lineage -MSBL1- from brine pools of the Red Sea.</title>
        <authorList>
            <person name="Mwirichia R."/>
            <person name="Alam I."/>
            <person name="Rashid M."/>
            <person name="Vinu M."/>
            <person name="Ba-Alawi W."/>
            <person name="Anthony Kamau A."/>
            <person name="Kamanda Ngugi D."/>
            <person name="Goker M."/>
            <person name="Klenk H.P."/>
            <person name="Bajic V."/>
            <person name="Stingl U."/>
        </authorList>
    </citation>
    <scope>NUCLEOTIDE SEQUENCE [LARGE SCALE GENOMIC DNA]</scope>
    <source>
        <strain evidence="19">SCGC-AAA382A03</strain>
    </source>
</reference>
<dbReference type="InterPro" id="IPR011006">
    <property type="entry name" value="CheY-like_superfamily"/>
</dbReference>
<dbReference type="SMART" id="SM00065">
    <property type="entry name" value="GAF"/>
    <property type="match status" value="1"/>
</dbReference>
<comment type="subcellular location">
    <subcellularLocation>
        <location evidence="2">Cell inner membrane</location>
        <topology evidence="2">Multi-pass membrane protein</topology>
    </subcellularLocation>
</comment>
<keyword evidence="13" id="KW-0472">Membrane</keyword>
<evidence type="ECO:0000256" key="1">
    <source>
        <dbReference type="ARBA" id="ARBA00000085"/>
    </source>
</evidence>
<evidence type="ECO:0000256" key="3">
    <source>
        <dbReference type="ARBA" id="ARBA00012438"/>
    </source>
</evidence>
<organism evidence="19 20">
    <name type="scientific">candidate division MSBL1 archaeon SCGC-AAA382A03</name>
    <dbReference type="NCBI Taxonomy" id="1698278"/>
    <lineage>
        <taxon>Archaea</taxon>
        <taxon>Methanobacteriati</taxon>
        <taxon>Methanobacteriota</taxon>
        <taxon>candidate division MSBL1</taxon>
    </lineage>
</organism>
<dbReference type="PROSITE" id="PS50112">
    <property type="entry name" value="PAS"/>
    <property type="match status" value="3"/>
</dbReference>
<evidence type="ECO:0000259" key="18">
    <source>
        <dbReference type="PROSITE" id="PS50113"/>
    </source>
</evidence>
<keyword evidence="7" id="KW-0808">Transferase</keyword>
<dbReference type="GO" id="GO:0004673">
    <property type="term" value="F:protein histidine kinase activity"/>
    <property type="evidence" value="ECO:0007669"/>
    <property type="project" value="UniProtKB-EC"/>
</dbReference>
<dbReference type="NCBIfam" id="TIGR00229">
    <property type="entry name" value="sensory_box"/>
    <property type="match status" value="3"/>
</dbReference>
<keyword evidence="9" id="KW-0677">Repeat</keyword>
<keyword evidence="20" id="KW-1185">Reference proteome</keyword>
<dbReference type="SUPFAM" id="SSF52172">
    <property type="entry name" value="CheY-like"/>
    <property type="match status" value="1"/>
</dbReference>
<feature type="domain" description="PAC" evidence="18">
    <location>
        <begin position="517"/>
        <end position="569"/>
    </location>
</feature>
<keyword evidence="5" id="KW-0997">Cell inner membrane</keyword>
<dbReference type="PROSITE" id="PS50113">
    <property type="entry name" value="PAC"/>
    <property type="match status" value="3"/>
</dbReference>
<dbReference type="SMART" id="SM00448">
    <property type="entry name" value="REC"/>
    <property type="match status" value="1"/>
</dbReference>
<dbReference type="EC" id="2.7.13.3" evidence="3"/>
<evidence type="ECO:0000256" key="15">
    <source>
        <dbReference type="SAM" id="MobiDB-lite"/>
    </source>
</evidence>
<feature type="domain" description="Response regulatory" evidence="16">
    <location>
        <begin position="2"/>
        <end position="119"/>
    </location>
</feature>
<evidence type="ECO:0000256" key="14">
    <source>
        <dbReference type="PROSITE-ProRule" id="PRU00169"/>
    </source>
</evidence>
<feature type="domain" description="PAS" evidence="17">
    <location>
        <begin position="437"/>
        <end position="495"/>
    </location>
</feature>
<evidence type="ECO:0000256" key="10">
    <source>
        <dbReference type="ARBA" id="ARBA00022741"/>
    </source>
</evidence>
<evidence type="ECO:0000256" key="6">
    <source>
        <dbReference type="ARBA" id="ARBA00022553"/>
    </source>
</evidence>
<evidence type="ECO:0000256" key="11">
    <source>
        <dbReference type="ARBA" id="ARBA00022777"/>
    </source>
</evidence>
<dbReference type="InterPro" id="IPR008553">
    <property type="entry name" value="DUF835"/>
</dbReference>
<evidence type="ECO:0000256" key="2">
    <source>
        <dbReference type="ARBA" id="ARBA00004429"/>
    </source>
</evidence>
<dbReference type="PROSITE" id="PS50110">
    <property type="entry name" value="RESPONSE_REGULATORY"/>
    <property type="match status" value="1"/>
</dbReference>
<keyword evidence="8" id="KW-0812">Transmembrane</keyword>
<keyword evidence="11" id="KW-0418">Kinase</keyword>
<dbReference type="Pfam" id="PF01590">
    <property type="entry name" value="GAF"/>
    <property type="match status" value="1"/>
</dbReference>
<dbReference type="CDD" id="cd00156">
    <property type="entry name" value="REC"/>
    <property type="match status" value="1"/>
</dbReference>
<feature type="domain" description="PAS" evidence="17">
    <location>
        <begin position="134"/>
        <end position="208"/>
    </location>
</feature>
<dbReference type="AlphaFoldDB" id="A0A133VFX6"/>
<evidence type="ECO:0000259" key="16">
    <source>
        <dbReference type="PROSITE" id="PS50110"/>
    </source>
</evidence>
<dbReference type="Pfam" id="PF00989">
    <property type="entry name" value="PAS"/>
    <property type="match status" value="1"/>
</dbReference>
<keyword evidence="12" id="KW-1133">Transmembrane helix</keyword>
<dbReference type="InterPro" id="IPR000700">
    <property type="entry name" value="PAS-assoc_C"/>
</dbReference>
<protein>
    <recommendedName>
        <fullName evidence="3">histidine kinase</fullName>
        <ecNumber evidence="3">2.7.13.3</ecNumber>
    </recommendedName>
</protein>
<dbReference type="Gene3D" id="2.10.70.100">
    <property type="match status" value="1"/>
</dbReference>
<keyword evidence="4" id="KW-1003">Cell membrane</keyword>
<dbReference type="GO" id="GO:0000166">
    <property type="term" value="F:nucleotide binding"/>
    <property type="evidence" value="ECO:0007669"/>
    <property type="project" value="UniProtKB-KW"/>
</dbReference>
<dbReference type="CDD" id="cd00130">
    <property type="entry name" value="PAS"/>
    <property type="match status" value="3"/>
</dbReference>
<dbReference type="Proteomes" id="UP000070549">
    <property type="component" value="Unassembled WGS sequence"/>
</dbReference>
<dbReference type="InterPro" id="IPR003018">
    <property type="entry name" value="GAF"/>
</dbReference>
<dbReference type="GO" id="GO:0005886">
    <property type="term" value="C:plasma membrane"/>
    <property type="evidence" value="ECO:0007669"/>
    <property type="project" value="UniProtKB-SubCell"/>
</dbReference>
<dbReference type="SUPFAM" id="SSF55781">
    <property type="entry name" value="GAF domain-like"/>
    <property type="match status" value="1"/>
</dbReference>
<dbReference type="InterPro" id="IPR001610">
    <property type="entry name" value="PAC"/>
</dbReference>
<dbReference type="Gene3D" id="3.40.50.2300">
    <property type="match status" value="1"/>
</dbReference>
<dbReference type="InterPro" id="IPR000014">
    <property type="entry name" value="PAS"/>
</dbReference>
<name>A0A133VFX6_9EURY</name>
<keyword evidence="6 14" id="KW-0597">Phosphoprotein</keyword>
<dbReference type="InterPro" id="IPR052162">
    <property type="entry name" value="Sensor_kinase/Photoreceptor"/>
</dbReference>
<dbReference type="EMBL" id="LHYC01000020">
    <property type="protein sequence ID" value="KXB05348.1"/>
    <property type="molecule type" value="Genomic_DNA"/>
</dbReference>
<dbReference type="SMART" id="SM00091">
    <property type="entry name" value="PAS"/>
    <property type="match status" value="3"/>
</dbReference>
<dbReference type="InterPro" id="IPR035965">
    <property type="entry name" value="PAS-like_dom_sf"/>
</dbReference>
<dbReference type="PANTHER" id="PTHR43304:SF1">
    <property type="entry name" value="PAC DOMAIN-CONTAINING PROTEIN"/>
    <property type="match status" value="1"/>
</dbReference>
<dbReference type="InterPro" id="IPR029016">
    <property type="entry name" value="GAF-like_dom_sf"/>
</dbReference>
<dbReference type="SMART" id="SM00086">
    <property type="entry name" value="PAC"/>
    <property type="match status" value="4"/>
</dbReference>
<gene>
    <name evidence="19" type="ORF">AKJ49_00985</name>
</gene>
<evidence type="ECO:0000256" key="12">
    <source>
        <dbReference type="ARBA" id="ARBA00022989"/>
    </source>
</evidence>
<evidence type="ECO:0000313" key="19">
    <source>
        <dbReference type="EMBL" id="KXB05348.1"/>
    </source>
</evidence>
<dbReference type="SUPFAM" id="SSF55785">
    <property type="entry name" value="PYP-like sensor domain (PAS domain)"/>
    <property type="match status" value="3"/>
</dbReference>
<feature type="domain" description="PAC" evidence="18">
    <location>
        <begin position="640"/>
        <end position="692"/>
    </location>
</feature>
<dbReference type="InterPro" id="IPR013655">
    <property type="entry name" value="PAS_fold_3"/>
</dbReference>
<feature type="region of interest" description="Disordered" evidence="15">
    <location>
        <begin position="490"/>
        <end position="510"/>
    </location>
</feature>
<dbReference type="Gene3D" id="3.30.450.40">
    <property type="match status" value="1"/>
</dbReference>
<comment type="catalytic activity">
    <reaction evidence="1">
        <text>ATP + protein L-histidine = ADP + protein N-phospho-L-histidine.</text>
        <dbReference type="EC" id="2.7.13.3"/>
    </reaction>
</comment>
<proteinExistence type="predicted"/>
<evidence type="ECO:0000313" key="20">
    <source>
        <dbReference type="Proteomes" id="UP000070549"/>
    </source>
</evidence>
<evidence type="ECO:0000256" key="9">
    <source>
        <dbReference type="ARBA" id="ARBA00022737"/>
    </source>
</evidence>
<feature type="domain" description="PAS" evidence="17">
    <location>
        <begin position="563"/>
        <end position="635"/>
    </location>
</feature>
<accession>A0A133VFX6</accession>
<feature type="modified residue" description="4-aspartylphosphate" evidence="14">
    <location>
        <position position="53"/>
    </location>
</feature>
<evidence type="ECO:0000256" key="5">
    <source>
        <dbReference type="ARBA" id="ARBA00022519"/>
    </source>
</evidence>
<evidence type="ECO:0000256" key="13">
    <source>
        <dbReference type="ARBA" id="ARBA00023136"/>
    </source>
</evidence>
<evidence type="ECO:0000256" key="4">
    <source>
        <dbReference type="ARBA" id="ARBA00022475"/>
    </source>
</evidence>
<dbReference type="Pfam" id="PF08447">
    <property type="entry name" value="PAS_3"/>
    <property type="match status" value="2"/>
</dbReference>
<dbReference type="PANTHER" id="PTHR43304">
    <property type="entry name" value="PHYTOCHROME-LIKE PROTEIN CPH1"/>
    <property type="match status" value="1"/>
</dbReference>
<dbReference type="FunFam" id="2.10.70.100:FF:000001">
    <property type="entry name" value="Sensory transduction histidine kinase"/>
    <property type="match status" value="1"/>
</dbReference>
<evidence type="ECO:0000256" key="7">
    <source>
        <dbReference type="ARBA" id="ARBA00022679"/>
    </source>
</evidence>
<dbReference type="Gene3D" id="3.30.450.20">
    <property type="entry name" value="PAS domain"/>
    <property type="match status" value="3"/>
</dbReference>
<dbReference type="InterPro" id="IPR013767">
    <property type="entry name" value="PAS_fold"/>
</dbReference>
<evidence type="ECO:0000256" key="8">
    <source>
        <dbReference type="ARBA" id="ARBA00022692"/>
    </source>
</evidence>
<comment type="caution">
    <text evidence="19">The sequence shown here is derived from an EMBL/GenBank/DDBJ whole genome shotgun (WGS) entry which is preliminary data.</text>
</comment>
<evidence type="ECO:0000259" key="17">
    <source>
        <dbReference type="PROSITE" id="PS50112"/>
    </source>
</evidence>
<keyword evidence="10" id="KW-0547">Nucleotide-binding</keyword>
<dbReference type="Pfam" id="PF05763">
    <property type="entry name" value="DUF835"/>
    <property type="match status" value="1"/>
</dbReference>
<dbReference type="GO" id="GO:0000160">
    <property type="term" value="P:phosphorelay signal transduction system"/>
    <property type="evidence" value="ECO:0007669"/>
    <property type="project" value="InterPro"/>
</dbReference>